<dbReference type="GO" id="GO:0022857">
    <property type="term" value="F:transmembrane transporter activity"/>
    <property type="evidence" value="ECO:0007669"/>
    <property type="project" value="TreeGrafter"/>
</dbReference>
<dbReference type="Proteomes" id="UP000005408">
    <property type="component" value="Unassembled WGS sequence"/>
</dbReference>
<evidence type="ECO:0000256" key="4">
    <source>
        <dbReference type="ARBA" id="ARBA00023136"/>
    </source>
</evidence>
<feature type="transmembrane region" description="Helical" evidence="8">
    <location>
        <begin position="365"/>
        <end position="385"/>
    </location>
</feature>
<keyword evidence="3 8" id="KW-1133">Transmembrane helix</keyword>
<feature type="transmembrane region" description="Helical" evidence="8">
    <location>
        <begin position="546"/>
        <end position="566"/>
    </location>
</feature>
<evidence type="ECO:0000313" key="10">
    <source>
        <dbReference type="EnsemblMetazoa" id="G10285.3:cds"/>
    </source>
</evidence>
<evidence type="ECO:0000256" key="8">
    <source>
        <dbReference type="SAM" id="Phobius"/>
    </source>
</evidence>
<evidence type="ECO:0000256" key="5">
    <source>
        <dbReference type="ARBA" id="ARBA00023180"/>
    </source>
</evidence>
<feature type="compositionally biased region" description="Basic and acidic residues" evidence="7">
    <location>
        <begin position="1041"/>
        <end position="1057"/>
    </location>
</feature>
<evidence type="ECO:0000256" key="3">
    <source>
        <dbReference type="ARBA" id="ARBA00022989"/>
    </source>
</evidence>
<accession>A0A8W8HMS9</accession>
<evidence type="ECO:0000259" key="9">
    <source>
        <dbReference type="PROSITE" id="PS50156"/>
    </source>
</evidence>
<keyword evidence="2 8" id="KW-0812">Transmembrane</keyword>
<feature type="compositionally biased region" description="Low complexity" evidence="7">
    <location>
        <begin position="998"/>
        <end position="1010"/>
    </location>
</feature>
<dbReference type="SUPFAM" id="SSF82866">
    <property type="entry name" value="Multidrug efflux transporter AcrB transmembrane domain"/>
    <property type="match status" value="2"/>
</dbReference>
<feature type="transmembrane region" description="Helical" evidence="8">
    <location>
        <begin position="391"/>
        <end position="409"/>
    </location>
</feature>
<feature type="region of interest" description="Disordered" evidence="7">
    <location>
        <begin position="998"/>
        <end position="1101"/>
    </location>
</feature>
<dbReference type="InterPro" id="IPR000731">
    <property type="entry name" value="SSD"/>
</dbReference>
<sequence length="1118" mass="126290">MSRYARLIAHYPYVIVVSILCLAVLCLVLCLTVVELPNFQDPKAGFEPRGTEIANKIVAYNNLVQNLDGKLSLSPAGQKWGFEGEAIQYSTENQTHVPQLGEQSMGQPVKRSIDESSSRHFQDSFFCEIPASYFPLFARIVFTSADGSNLFTVSKLQQMCRIEDNHIRTHSTFSSNCQTKKSNQCCLSWSLGNYVTLLSGKSNCSSITEEDVKAVQELLTTCAGHYYNMTLSQCHTRRSRHYCSGVPEKCVKFQSVYNILHHIADVNFVHPNKDGQEPFLTYAVTFLPVVGGVDSVELFEHIESWPRDFGSDVRVSGANFGIKDTLFNQQLIADSIWLLISGVLIFLVVWVYSLSIFVTIMTFFMMFWSLVMAYFLYTMVFAIPFFPYMNLVAIIIILALGADDVFIYCKVWQMAKSERNNGTLEKIVLDTLRNGSVSMFVTSLTTAAALYSNAFSSITSIRCFSIYAGTAVLCNFFLVVTWMPASIVIYEKWCNCEKLYDPELSQRKNVCYYVCKMPQQTYHKVSDWCRVLFDKLLPFVIVRARYLWLVLFGVLGILGIVVIFFYPKLRLPSSEKFQVFSSDHLMEKYDFGLSNHFWFERHQRNQEIMPLRFVWGIQAADTGSSLDPSDKGDIVMDESFDPTTPEAQVWMLNFCRDLRLTRFYKHIGGIEQTNCFHEFFSMFVQQPCSNEFGIRRPCCNYSTSVIKSEDMTQCAAVYIPSLINSGTVVYNSYSPGPRFIEGRFSALIVEFYSNFHFTTSFQEMSNFYAQVEQFLSEKLKSAPSEIRNGWFVSELEFYSLQKSLGEETPIALGISLIIVIVVTFLTTLNVLISIFAIVSIAFVMFVTIAALTLLGWELNILESVVITVAVGLSIDFTLHVGVSFRNSPDLSNEMRVVSTTSTLGGVITMAATTTFLAGALMMPSTVLAYQKFGTFLMIVIATSFVYALFFFQSLLCVMGPNGGFGQFHWPCPSVNICSRSEKKHVDKTVYLTTESTSSYYPASSSFSEPSQDMEIPSNTPKPSLFQHRRSRSRGHYIQARTRSDSPESDHTGRREGQVKFSEGNTVTKTVAEVKDDTETSRTDDSVFEEPKTPDSGICDTKGSMKMIPIEIHFKESLT</sequence>
<feature type="transmembrane region" description="Helical" evidence="8">
    <location>
        <begin position="834"/>
        <end position="856"/>
    </location>
</feature>
<protein>
    <recommendedName>
        <fullName evidence="9">SSD domain-containing protein</fullName>
    </recommendedName>
</protein>
<keyword evidence="11" id="KW-1185">Reference proteome</keyword>
<dbReference type="PANTHER" id="PTHR45951">
    <property type="entry name" value="PROTEIN DISPATCHED-RELATED"/>
    <property type="match status" value="1"/>
</dbReference>
<keyword evidence="5" id="KW-0325">Glycoprotein</keyword>
<reference evidence="10" key="1">
    <citation type="submission" date="2022-08" db="UniProtKB">
        <authorList>
            <consortium name="EnsemblMetazoa"/>
        </authorList>
    </citation>
    <scope>IDENTIFICATION</scope>
    <source>
        <strain evidence="10">05x7-T-G4-1.051#20</strain>
    </source>
</reference>
<feature type="transmembrane region" description="Helical" evidence="8">
    <location>
        <begin position="810"/>
        <end position="828"/>
    </location>
</feature>
<feature type="compositionally biased region" description="Basic and acidic residues" evidence="7">
    <location>
        <begin position="1071"/>
        <end position="1092"/>
    </location>
</feature>
<organism evidence="10 11">
    <name type="scientific">Magallana gigas</name>
    <name type="common">Pacific oyster</name>
    <name type="synonym">Crassostrea gigas</name>
    <dbReference type="NCBI Taxonomy" id="29159"/>
    <lineage>
        <taxon>Eukaryota</taxon>
        <taxon>Metazoa</taxon>
        <taxon>Spiralia</taxon>
        <taxon>Lophotrochozoa</taxon>
        <taxon>Mollusca</taxon>
        <taxon>Bivalvia</taxon>
        <taxon>Autobranchia</taxon>
        <taxon>Pteriomorphia</taxon>
        <taxon>Ostreida</taxon>
        <taxon>Ostreoidea</taxon>
        <taxon>Ostreidae</taxon>
        <taxon>Magallana</taxon>
    </lineage>
</organism>
<evidence type="ECO:0000256" key="7">
    <source>
        <dbReference type="SAM" id="MobiDB-lite"/>
    </source>
</evidence>
<evidence type="ECO:0000256" key="6">
    <source>
        <dbReference type="ARBA" id="ARBA00038046"/>
    </source>
</evidence>
<comment type="similarity">
    <text evidence="6">Belongs to the dispatched family.</text>
</comment>
<dbReference type="InterPro" id="IPR053958">
    <property type="entry name" value="HMGCR/SNAP/NPC1-like_SSD"/>
</dbReference>
<dbReference type="GO" id="GO:0007224">
    <property type="term" value="P:smoothened signaling pathway"/>
    <property type="evidence" value="ECO:0007669"/>
    <property type="project" value="TreeGrafter"/>
</dbReference>
<dbReference type="PROSITE" id="PS50156">
    <property type="entry name" value="SSD"/>
    <property type="match status" value="2"/>
</dbReference>
<feature type="transmembrane region" description="Helical" evidence="8">
    <location>
        <begin position="863"/>
        <end position="882"/>
    </location>
</feature>
<dbReference type="Pfam" id="PF12349">
    <property type="entry name" value="Sterol-sensing"/>
    <property type="match status" value="1"/>
</dbReference>
<dbReference type="Gene3D" id="1.20.1640.10">
    <property type="entry name" value="Multidrug efflux transporter AcrB transmembrane domain"/>
    <property type="match status" value="2"/>
</dbReference>
<feature type="transmembrane region" description="Helical" evidence="8">
    <location>
        <begin position="464"/>
        <end position="483"/>
    </location>
</feature>
<keyword evidence="4 8" id="KW-0472">Membrane</keyword>
<dbReference type="EnsemblMetazoa" id="G10285.3">
    <property type="protein sequence ID" value="G10285.3:cds"/>
    <property type="gene ID" value="G10285"/>
</dbReference>
<feature type="domain" description="SSD" evidence="9">
    <location>
        <begin position="832"/>
        <end position="957"/>
    </location>
</feature>
<dbReference type="GO" id="GO:0016020">
    <property type="term" value="C:membrane"/>
    <property type="evidence" value="ECO:0007669"/>
    <property type="project" value="UniProtKB-SubCell"/>
</dbReference>
<dbReference type="InterPro" id="IPR052081">
    <property type="entry name" value="Dispatched_Hh_regulator"/>
</dbReference>
<feature type="transmembrane region" description="Helical" evidence="8">
    <location>
        <begin position="336"/>
        <end position="358"/>
    </location>
</feature>
<comment type="subcellular location">
    <subcellularLocation>
        <location evidence="1">Membrane</location>
        <topology evidence="1">Multi-pass membrane protein</topology>
    </subcellularLocation>
</comment>
<name>A0A8W8HMS9_MAGGI</name>
<evidence type="ECO:0000313" key="11">
    <source>
        <dbReference type="Proteomes" id="UP000005408"/>
    </source>
</evidence>
<feature type="transmembrane region" description="Helical" evidence="8">
    <location>
        <begin position="932"/>
        <end position="951"/>
    </location>
</feature>
<evidence type="ECO:0000256" key="2">
    <source>
        <dbReference type="ARBA" id="ARBA00022692"/>
    </source>
</evidence>
<evidence type="ECO:0000256" key="1">
    <source>
        <dbReference type="ARBA" id="ARBA00004141"/>
    </source>
</evidence>
<proteinExistence type="inferred from homology"/>
<dbReference type="PANTHER" id="PTHR45951:SF3">
    <property type="entry name" value="PROTEIN DISPATCHED"/>
    <property type="match status" value="1"/>
</dbReference>
<feature type="transmembrane region" description="Helical" evidence="8">
    <location>
        <begin position="12"/>
        <end position="34"/>
    </location>
</feature>
<feature type="domain" description="SSD" evidence="9">
    <location>
        <begin position="325"/>
        <end position="489"/>
    </location>
</feature>
<dbReference type="AlphaFoldDB" id="A0A8W8HMS9"/>
<feature type="transmembrane region" description="Helical" evidence="8">
    <location>
        <begin position="902"/>
        <end position="920"/>
    </location>
</feature>